<feature type="binding site" evidence="8">
    <location>
        <position position="288"/>
    </location>
    <ligand>
        <name>Zn(2+)</name>
        <dbReference type="ChEBI" id="CHEBI:29105"/>
        <label>2</label>
    </ligand>
</feature>
<keyword evidence="11" id="KW-1185">Reference proteome</keyword>
<dbReference type="PROSITE" id="PS51257">
    <property type="entry name" value="PROKAR_LIPOPROTEIN"/>
    <property type="match status" value="1"/>
</dbReference>
<dbReference type="PRINTS" id="PR00113">
    <property type="entry name" value="ALKPHPHTASE"/>
</dbReference>
<protein>
    <submittedName>
        <fullName evidence="10">Alkaline phosphatase 4</fullName>
    </submittedName>
</protein>
<accession>A0A7I7QYN5</accession>
<feature type="binding site" evidence="8">
    <location>
        <position position="144"/>
    </location>
    <ligand>
        <name>Mg(2+)</name>
        <dbReference type="ChEBI" id="CHEBI:18420"/>
    </ligand>
</feature>
<dbReference type="KEGG" id="msei:MSEDJ_52230"/>
<feature type="active site" description="Phosphoserine intermediate" evidence="7">
    <location>
        <position position="91"/>
    </location>
</feature>
<feature type="binding site" evidence="8">
    <location>
        <position position="45"/>
    </location>
    <ligand>
        <name>Zn(2+)</name>
        <dbReference type="ChEBI" id="CHEBI:29105"/>
        <label>2</label>
    </ligand>
</feature>
<dbReference type="GO" id="GO:0004035">
    <property type="term" value="F:alkaline phosphatase activity"/>
    <property type="evidence" value="ECO:0007669"/>
    <property type="project" value="TreeGrafter"/>
</dbReference>
<keyword evidence="6 8" id="KW-0460">Magnesium</keyword>
<comment type="cofactor">
    <cofactor evidence="8">
        <name>Mg(2+)</name>
        <dbReference type="ChEBI" id="CHEBI:18420"/>
    </cofactor>
    <text evidence="8">Binds 1 Mg(2+) ion.</text>
</comment>
<evidence type="ECO:0000256" key="5">
    <source>
        <dbReference type="ARBA" id="ARBA00022833"/>
    </source>
</evidence>
<feature type="binding site" evidence="8">
    <location>
        <position position="292"/>
    </location>
    <ligand>
        <name>Zn(2+)</name>
        <dbReference type="ChEBI" id="CHEBI:29105"/>
        <label>2</label>
    </ligand>
</feature>
<dbReference type="PROSITE" id="PS51318">
    <property type="entry name" value="TAT"/>
    <property type="match status" value="1"/>
</dbReference>
<organism evidence="10 11">
    <name type="scientific">Mycolicibacterium sediminis</name>
    <dbReference type="NCBI Taxonomy" id="1286180"/>
    <lineage>
        <taxon>Bacteria</taxon>
        <taxon>Bacillati</taxon>
        <taxon>Actinomycetota</taxon>
        <taxon>Actinomycetes</taxon>
        <taxon>Mycobacteriales</taxon>
        <taxon>Mycobacteriaceae</taxon>
        <taxon>Mycolicibacterium</taxon>
    </lineage>
</organism>
<dbReference type="EMBL" id="AP022588">
    <property type="protein sequence ID" value="BBY31127.1"/>
    <property type="molecule type" value="Genomic_DNA"/>
</dbReference>
<dbReference type="InterPro" id="IPR001952">
    <property type="entry name" value="Alkaline_phosphatase"/>
</dbReference>
<feature type="binding site" evidence="8">
    <location>
        <position position="331"/>
    </location>
    <ligand>
        <name>Zn(2+)</name>
        <dbReference type="ChEBI" id="CHEBI:29105"/>
        <label>2</label>
    </ligand>
</feature>
<dbReference type="AlphaFoldDB" id="A0A7I7QYN5"/>
<evidence type="ECO:0000313" key="10">
    <source>
        <dbReference type="EMBL" id="BBY31127.1"/>
    </source>
</evidence>
<evidence type="ECO:0000256" key="6">
    <source>
        <dbReference type="ARBA" id="ARBA00022842"/>
    </source>
</evidence>
<dbReference type="PANTHER" id="PTHR11596:SF5">
    <property type="entry name" value="ALKALINE PHOSPHATASE"/>
    <property type="match status" value="1"/>
</dbReference>
<evidence type="ECO:0000256" key="1">
    <source>
        <dbReference type="ARBA" id="ARBA00005984"/>
    </source>
</evidence>
<evidence type="ECO:0000256" key="9">
    <source>
        <dbReference type="RuleBase" id="RU003946"/>
    </source>
</evidence>
<dbReference type="SMART" id="SM00098">
    <property type="entry name" value="alkPPc"/>
    <property type="match status" value="1"/>
</dbReference>
<keyword evidence="4" id="KW-0378">Hydrolase</keyword>
<evidence type="ECO:0000256" key="2">
    <source>
        <dbReference type="ARBA" id="ARBA00022553"/>
    </source>
</evidence>
<dbReference type="PROSITE" id="PS00123">
    <property type="entry name" value="ALKALINE_PHOSPHATASE"/>
    <property type="match status" value="1"/>
</dbReference>
<dbReference type="InterPro" id="IPR017850">
    <property type="entry name" value="Alkaline_phosphatase_core_sf"/>
</dbReference>
<keyword evidence="2" id="KW-0597">Phosphoprotein</keyword>
<comment type="cofactor">
    <cofactor evidence="8">
        <name>Zn(2+)</name>
        <dbReference type="ChEBI" id="CHEBI:29105"/>
    </cofactor>
    <text evidence="8">Binds 2 Zn(2+) ions.</text>
</comment>
<dbReference type="InterPro" id="IPR018299">
    <property type="entry name" value="Alkaline_phosphatase_AS"/>
</dbReference>
<feature type="binding site" evidence="8">
    <location>
        <position position="330"/>
    </location>
    <ligand>
        <name>Zn(2+)</name>
        <dbReference type="ChEBI" id="CHEBI:29105"/>
        <label>2</label>
    </ligand>
</feature>
<evidence type="ECO:0000256" key="4">
    <source>
        <dbReference type="ARBA" id="ARBA00022801"/>
    </source>
</evidence>
<evidence type="ECO:0000256" key="7">
    <source>
        <dbReference type="PIRSR" id="PIRSR601952-1"/>
    </source>
</evidence>
<evidence type="ECO:0000256" key="8">
    <source>
        <dbReference type="PIRSR" id="PIRSR601952-2"/>
    </source>
</evidence>
<dbReference type="CDD" id="cd16012">
    <property type="entry name" value="ALP"/>
    <property type="match status" value="1"/>
</dbReference>
<dbReference type="InterPro" id="IPR006311">
    <property type="entry name" value="TAT_signal"/>
</dbReference>
<sequence length="443" mass="47285">MSPHRRTALVTTALTSAGVLILGGCSDTSSTAEAAGPSVIILSGDGMGPQQRTALQYYLYGLDERQPMDALPYAGFLDTIPGDPEYAVTDSAAGATAWAIGQKVPNGTTGLGPNGESVPTLLDVAKERGMSTGLVDDHDVTNATLAAFGAPVPDRDLKVDIAKGYLDRGVDVLFGGGEKYWYPADDPGKIPDEGEDDASEGDTDLVARARDAGYQYAFDQTTFDGLSGPKALALVQDSAKRRSTEIDGYDYTRDPHYVAPERLVAKALDILGANDKGFFLVVESDDLDSAGHEHDAQNMMLAGESVNAMVQVITEYQKDHPNVLLIVTADHETGGMTIENLSDDGEPEPNSDQVADDPVPYWAKVPENMPLPDGGVPKRSGPFTIKGTDRRFKVDWTTAEHTGTMVPVTAAGPSAERFTGVHPNTYVHDVVTELWDGTPENRE</sequence>
<dbReference type="SUPFAM" id="SSF53649">
    <property type="entry name" value="Alkaline phosphatase-like"/>
    <property type="match status" value="1"/>
</dbReference>
<name>A0A7I7QYN5_9MYCO</name>
<dbReference type="GO" id="GO:0046872">
    <property type="term" value="F:metal ion binding"/>
    <property type="evidence" value="ECO:0007669"/>
    <property type="project" value="UniProtKB-KW"/>
</dbReference>
<comment type="similarity">
    <text evidence="1 9">Belongs to the alkaline phosphatase family.</text>
</comment>
<evidence type="ECO:0000256" key="3">
    <source>
        <dbReference type="ARBA" id="ARBA00022723"/>
    </source>
</evidence>
<dbReference type="RefSeq" id="WP_163800668.1">
    <property type="nucleotide sequence ID" value="NZ_AP022588.1"/>
</dbReference>
<dbReference type="Gene3D" id="3.40.720.10">
    <property type="entry name" value="Alkaline Phosphatase, subunit A"/>
    <property type="match status" value="1"/>
</dbReference>
<evidence type="ECO:0000313" key="11">
    <source>
        <dbReference type="Proteomes" id="UP000467193"/>
    </source>
</evidence>
<reference evidence="10 11" key="1">
    <citation type="journal article" date="2019" name="Emerg. Microbes Infect.">
        <title>Comprehensive subspecies identification of 175 nontuberculous mycobacteria species based on 7547 genomic profiles.</title>
        <authorList>
            <person name="Matsumoto Y."/>
            <person name="Kinjo T."/>
            <person name="Motooka D."/>
            <person name="Nabeya D."/>
            <person name="Jung N."/>
            <person name="Uechi K."/>
            <person name="Horii T."/>
            <person name="Iida T."/>
            <person name="Fujita J."/>
            <person name="Nakamura S."/>
        </authorList>
    </citation>
    <scope>NUCLEOTIDE SEQUENCE [LARGE SCALE GENOMIC DNA]</scope>
    <source>
        <strain evidence="10 11">JCM 17899</strain>
    </source>
</reference>
<dbReference type="Pfam" id="PF00245">
    <property type="entry name" value="Alk_phosphatase"/>
    <property type="match status" value="1"/>
</dbReference>
<dbReference type="Proteomes" id="UP000467193">
    <property type="component" value="Chromosome"/>
</dbReference>
<keyword evidence="3 8" id="KW-0479">Metal-binding</keyword>
<proteinExistence type="inferred from homology"/>
<feature type="binding site" evidence="8">
    <location>
        <position position="45"/>
    </location>
    <ligand>
        <name>Mg(2+)</name>
        <dbReference type="ChEBI" id="CHEBI:18420"/>
    </ligand>
</feature>
<keyword evidence="5 8" id="KW-0862">Zinc</keyword>
<feature type="binding site" evidence="8">
    <location>
        <position position="283"/>
    </location>
    <ligand>
        <name>Mg(2+)</name>
        <dbReference type="ChEBI" id="CHEBI:18420"/>
    </ligand>
</feature>
<feature type="binding site" evidence="8">
    <location>
        <position position="401"/>
    </location>
    <ligand>
        <name>Zn(2+)</name>
        <dbReference type="ChEBI" id="CHEBI:29105"/>
        <label>2</label>
    </ligand>
</feature>
<gene>
    <name evidence="10" type="primary">phoA</name>
    <name evidence="10" type="ORF">MSEDJ_52230</name>
</gene>
<dbReference type="PANTHER" id="PTHR11596">
    <property type="entry name" value="ALKALINE PHOSPHATASE"/>
    <property type="match status" value="1"/>
</dbReference>